<dbReference type="AlphaFoldDB" id="A0A809RAZ2"/>
<accession>A0A809RAZ2</accession>
<dbReference type="Pfam" id="PF05954">
    <property type="entry name" value="Phage_GPD"/>
    <property type="match status" value="1"/>
</dbReference>
<evidence type="ECO:0000313" key="2">
    <source>
        <dbReference type="EMBL" id="BBO24609.1"/>
    </source>
</evidence>
<evidence type="ECO:0000259" key="1">
    <source>
        <dbReference type="Pfam" id="PF04717"/>
    </source>
</evidence>
<dbReference type="SUPFAM" id="SSF69279">
    <property type="entry name" value="Phage tail proteins"/>
    <property type="match status" value="1"/>
</dbReference>
<protein>
    <submittedName>
        <fullName evidence="2">Type IV secretion protein Rhs</fullName>
    </submittedName>
</protein>
<reference evidence="2" key="1">
    <citation type="journal article" name="DNA Res.">
        <title>The physiological potential of anammox bacteria as revealed by their core genome structure.</title>
        <authorList>
            <person name="Okubo T."/>
            <person name="Toyoda A."/>
            <person name="Fukuhara K."/>
            <person name="Uchiyama I."/>
            <person name="Harigaya Y."/>
            <person name="Kuroiwa M."/>
            <person name="Suzuki T."/>
            <person name="Murakami Y."/>
            <person name="Suwa Y."/>
            <person name="Takami H."/>
        </authorList>
    </citation>
    <scope>NUCLEOTIDE SEQUENCE</scope>
    <source>
        <strain evidence="2">317325-2</strain>
    </source>
</reference>
<dbReference type="InterPro" id="IPR037026">
    <property type="entry name" value="Vgr_OB-fold_dom_sf"/>
</dbReference>
<feature type="domain" description="Gp5/Type VI secretion system Vgr protein OB-fold" evidence="1">
    <location>
        <begin position="375"/>
        <end position="449"/>
    </location>
</feature>
<evidence type="ECO:0000313" key="3">
    <source>
        <dbReference type="Proteomes" id="UP000662873"/>
    </source>
</evidence>
<dbReference type="Proteomes" id="UP000662873">
    <property type="component" value="Chromosome"/>
</dbReference>
<organism evidence="2 3">
    <name type="scientific">Candidatus Nitrosymbiomonas proteolyticus</name>
    <dbReference type="NCBI Taxonomy" id="2608984"/>
    <lineage>
        <taxon>Bacteria</taxon>
        <taxon>Bacillati</taxon>
        <taxon>Armatimonadota</taxon>
        <taxon>Armatimonadota incertae sedis</taxon>
        <taxon>Candidatus Nitrosymbiomonas</taxon>
    </lineage>
</organism>
<dbReference type="InterPro" id="IPR006531">
    <property type="entry name" value="Gp5/Vgr_OB"/>
</dbReference>
<dbReference type="KEGG" id="npy:NPRO_22040"/>
<dbReference type="NCBIfam" id="NF033848">
    <property type="entry name" value="VgrG_rel"/>
    <property type="match status" value="1"/>
</dbReference>
<name>A0A809RAZ2_9BACT</name>
<dbReference type="EMBL" id="AP021858">
    <property type="protein sequence ID" value="BBO24609.1"/>
    <property type="molecule type" value="Genomic_DNA"/>
</dbReference>
<gene>
    <name evidence="2" type="ORF">NPRO_22040</name>
</gene>
<proteinExistence type="predicted"/>
<sequence>MPNSEQTLLYVFAFKIDGADIPQEMMDNVLECLVDQSINIPDLCTVRIADERFEFLDSSLLAAGKRLEVSAGEQGGTMTKVFDGEIVGLEVDMSAHGTPCVVVRAYNKLHRLHRGRVRKTYVDVTLSDIAQQIASRNGLSAEVESTSPVHKWIIQNNQTDFEFLVQIAFESGHEFAVDGSKLLFKKAVPTSGPTIELSWGQTLADFRPRLTAVEQVKKVTVRGWDPTRKEAILGQATSTTTHPRVGLGKDGGTYAEQAFGGQKEFSVVTAPVTTQPEADTRAKSILDEINGSFIEASGLCDGRAEIKAGGYVKITNIGTRFSGEYYVTHATHVYTAGEGYTTRFTVTGKRPSSLVALLDSTSEERHAPLGGNVVIGIVTDVRDTEQDYGHVKVKFPWLHESENSHWMRLAAPMAGPERGMYFMPEVNDEVLVAFEHGDMRRGYIIGALWNGRDKPPRPISEVVKDGAVKKRIIKTTYGHILEFDDGSDPSGPFIHVTTKNSNQIKIDDKDNKIHAATQKGHCITIDDASDSITVKNSAGTAKVTIDCGGASMKFECTGDFVVDTKGQFKVDAAAGVQVKTPATMNLEATGTGTLKSTGPLTVQSSAILTVQGSLVKIN</sequence>
<dbReference type="SUPFAM" id="SSF69255">
    <property type="entry name" value="gp5 N-terminal domain-like"/>
    <property type="match status" value="1"/>
</dbReference>
<dbReference type="Gene3D" id="2.40.50.230">
    <property type="entry name" value="Gp5 N-terminal domain"/>
    <property type="match status" value="1"/>
</dbReference>
<dbReference type="InterPro" id="IPR047702">
    <property type="entry name" value="VgrG-rel"/>
</dbReference>
<dbReference type="Pfam" id="PF04717">
    <property type="entry name" value="Phage_base_V"/>
    <property type="match status" value="1"/>
</dbReference>